<dbReference type="InterPro" id="IPR044922">
    <property type="entry name" value="DUF2063_N_sf"/>
</dbReference>
<feature type="domain" description="Putative DNA-binding" evidence="1">
    <location>
        <begin position="22"/>
        <end position="96"/>
    </location>
</feature>
<gene>
    <name evidence="2" type="ORF">GALL_199010</name>
</gene>
<proteinExistence type="predicted"/>
<accession>A0A1J5RR10</accession>
<dbReference type="InterPro" id="IPR018640">
    <property type="entry name" value="DUF2063"/>
</dbReference>
<dbReference type="EMBL" id="MLJW01000123">
    <property type="protein sequence ID" value="OIQ98137.1"/>
    <property type="molecule type" value="Genomic_DNA"/>
</dbReference>
<reference evidence="2" key="1">
    <citation type="submission" date="2016-10" db="EMBL/GenBank/DDBJ databases">
        <title>Sequence of Gallionella enrichment culture.</title>
        <authorList>
            <person name="Poehlein A."/>
            <person name="Muehling M."/>
            <person name="Daniel R."/>
        </authorList>
    </citation>
    <scope>NUCLEOTIDE SEQUENCE</scope>
</reference>
<evidence type="ECO:0000259" key="1">
    <source>
        <dbReference type="Pfam" id="PF09836"/>
    </source>
</evidence>
<dbReference type="AlphaFoldDB" id="A0A1J5RR10"/>
<dbReference type="Gene3D" id="1.10.150.690">
    <property type="entry name" value="DUF2063"/>
    <property type="match status" value="1"/>
</dbReference>
<sequence>MLHDELAHFAGSIVHGLVPSAQISKTYSHYAADIALDIYRNNYRGNLHDALAGAYPVVRQLVGDDFFRFMSRKFIGQYPSRSANLHHYGAELADFVATFEPAKELAYLPDMAALEWACHQAYFAEDGEVLDLNELAQVPPETYSDLVLLMHPSCHLLHSGYPIAAIWHAHQLGASNDFNVDLNSGSCNALVSRDHDMVTVTELTEVNAVWLQRIQTGAALGEATEETMERYPDFNLLPVLQTLVAQNIFASFTPGANS</sequence>
<evidence type="ECO:0000313" key="2">
    <source>
        <dbReference type="EMBL" id="OIQ98137.1"/>
    </source>
</evidence>
<dbReference type="Pfam" id="PF09836">
    <property type="entry name" value="DUF2063"/>
    <property type="match status" value="1"/>
</dbReference>
<organism evidence="2">
    <name type="scientific">mine drainage metagenome</name>
    <dbReference type="NCBI Taxonomy" id="410659"/>
    <lineage>
        <taxon>unclassified sequences</taxon>
        <taxon>metagenomes</taxon>
        <taxon>ecological metagenomes</taxon>
    </lineage>
</organism>
<protein>
    <recommendedName>
        <fullName evidence="1">Putative DNA-binding domain-containing protein</fullName>
    </recommendedName>
</protein>
<comment type="caution">
    <text evidence="2">The sequence shown here is derived from an EMBL/GenBank/DDBJ whole genome shotgun (WGS) entry which is preliminary data.</text>
</comment>
<name>A0A1J5RR10_9ZZZZ</name>